<dbReference type="InParanoid" id="A0A2G5D5Z2"/>
<accession>A0A2G5D5Z2</accession>
<sequence>MLPASQDLSKYPSFHKFPQSSPSSAAQYELLLSPSPAASSIPSLLSSWRQLQQLEFGLQFLLSLHVVASPIFPFLASSLPDHSSHHYSRELCVVPLQWCQQTGSSTLQHGEPCLEINVLHSEQHHC</sequence>
<reference evidence="1 2" key="1">
    <citation type="submission" date="2017-09" db="EMBL/GenBank/DDBJ databases">
        <title>WGS assembly of Aquilegia coerulea Goldsmith.</title>
        <authorList>
            <person name="Hodges S."/>
            <person name="Kramer E."/>
            <person name="Nordborg M."/>
            <person name="Tomkins J."/>
            <person name="Borevitz J."/>
            <person name="Derieg N."/>
            <person name="Yan J."/>
            <person name="Mihaltcheva S."/>
            <person name="Hayes R.D."/>
            <person name="Rokhsar D."/>
        </authorList>
    </citation>
    <scope>NUCLEOTIDE SEQUENCE [LARGE SCALE GENOMIC DNA]</scope>
    <source>
        <strain evidence="2">cv. Goldsmith</strain>
    </source>
</reference>
<dbReference type="Proteomes" id="UP000230069">
    <property type="component" value="Unassembled WGS sequence"/>
</dbReference>
<keyword evidence="2" id="KW-1185">Reference proteome</keyword>
<dbReference type="EMBL" id="KZ305044">
    <property type="protein sequence ID" value="PIA38627.1"/>
    <property type="molecule type" value="Genomic_DNA"/>
</dbReference>
<proteinExistence type="predicted"/>
<gene>
    <name evidence="1" type="ORF">AQUCO_02700089v1</name>
</gene>
<evidence type="ECO:0000313" key="1">
    <source>
        <dbReference type="EMBL" id="PIA38627.1"/>
    </source>
</evidence>
<protein>
    <submittedName>
        <fullName evidence="1">Uncharacterized protein</fullName>
    </submittedName>
</protein>
<name>A0A2G5D5Z2_AQUCA</name>
<evidence type="ECO:0000313" key="2">
    <source>
        <dbReference type="Proteomes" id="UP000230069"/>
    </source>
</evidence>
<dbReference type="AlphaFoldDB" id="A0A2G5D5Z2"/>
<organism evidence="1 2">
    <name type="scientific">Aquilegia coerulea</name>
    <name type="common">Rocky mountain columbine</name>
    <dbReference type="NCBI Taxonomy" id="218851"/>
    <lineage>
        <taxon>Eukaryota</taxon>
        <taxon>Viridiplantae</taxon>
        <taxon>Streptophyta</taxon>
        <taxon>Embryophyta</taxon>
        <taxon>Tracheophyta</taxon>
        <taxon>Spermatophyta</taxon>
        <taxon>Magnoliopsida</taxon>
        <taxon>Ranunculales</taxon>
        <taxon>Ranunculaceae</taxon>
        <taxon>Thalictroideae</taxon>
        <taxon>Aquilegia</taxon>
    </lineage>
</organism>